<accession>A0A845UHL9</accession>
<dbReference type="EMBL" id="WNJL01000037">
    <property type="protein sequence ID" value="NDU43344.1"/>
    <property type="molecule type" value="Genomic_DNA"/>
</dbReference>
<evidence type="ECO:0000313" key="1">
    <source>
        <dbReference type="EMBL" id="NDU43344.1"/>
    </source>
</evidence>
<organism evidence="1">
    <name type="scientific">Acidithiobacillus ferrianus</name>
    <dbReference type="NCBI Taxonomy" id="2678518"/>
    <lineage>
        <taxon>Bacteria</taxon>
        <taxon>Pseudomonadati</taxon>
        <taxon>Pseudomonadota</taxon>
        <taxon>Acidithiobacillia</taxon>
        <taxon>Acidithiobacillales</taxon>
        <taxon>Acidithiobacillaceae</taxon>
        <taxon>Acidithiobacillus</taxon>
    </lineage>
</organism>
<reference evidence="1" key="1">
    <citation type="submission" date="2019-11" db="EMBL/GenBank/DDBJ databases">
        <title>Acidithiobacillus ferrianus sp. nov.: a facultatively anaerobic and extremely acidophilic chemolithoautotroph.</title>
        <authorList>
            <person name="Norris P.R."/>
            <person name="Falagan C."/>
            <person name="Moya-Beltran A."/>
            <person name="Castro M."/>
            <person name="Quatrini R."/>
            <person name="Johnson D.B."/>
        </authorList>
    </citation>
    <scope>NUCLEOTIDE SEQUENCE [LARGE SCALE GENOMIC DNA]</scope>
    <source>
        <strain evidence="1">MG</strain>
    </source>
</reference>
<comment type="caution">
    <text evidence="1">The sequence shown here is derived from an EMBL/GenBank/DDBJ whole genome shotgun (WGS) entry which is preliminary data.</text>
</comment>
<gene>
    <name evidence="1" type="ORF">GL267_12090</name>
</gene>
<name>A0A845UHL9_9PROT</name>
<sequence>MSTRKLTYEIACDIQSGKMTREDAVAGFGHIIDSETLDEVLASLDCVRHEEDADGEDIIVIRDDSWERTWSEEDPA</sequence>
<proteinExistence type="predicted"/>
<dbReference type="RefSeq" id="WP_163098548.1">
    <property type="nucleotide sequence ID" value="NZ_CP127523.1"/>
</dbReference>
<dbReference type="AlphaFoldDB" id="A0A845UHL9"/>
<protein>
    <submittedName>
        <fullName evidence="1">Uncharacterized protein</fullName>
    </submittedName>
</protein>